<proteinExistence type="predicted"/>
<organism evidence="1 2">
    <name type="scientific">Sinomicrobium weinanense</name>
    <dbReference type="NCBI Taxonomy" id="2842200"/>
    <lineage>
        <taxon>Bacteria</taxon>
        <taxon>Pseudomonadati</taxon>
        <taxon>Bacteroidota</taxon>
        <taxon>Flavobacteriia</taxon>
        <taxon>Flavobacteriales</taxon>
        <taxon>Flavobacteriaceae</taxon>
        <taxon>Sinomicrobium</taxon>
    </lineage>
</organism>
<dbReference type="Proteomes" id="UP000653730">
    <property type="component" value="Unassembled WGS sequence"/>
</dbReference>
<dbReference type="InterPro" id="IPR025345">
    <property type="entry name" value="DUF4249"/>
</dbReference>
<dbReference type="PROSITE" id="PS51257">
    <property type="entry name" value="PROKAR_LIPOPROTEIN"/>
    <property type="match status" value="1"/>
</dbReference>
<gene>
    <name evidence="1" type="ORF">IBL28_19470</name>
</gene>
<dbReference type="RefSeq" id="WP_187967284.1">
    <property type="nucleotide sequence ID" value="NZ_JACVDC010000092.1"/>
</dbReference>
<accession>A0A926Q421</accession>
<reference evidence="1 2" key="1">
    <citation type="submission" date="2020-09" db="EMBL/GenBank/DDBJ databases">
        <title>Sinomicrobium weinanense sp. nov., a halophilic bacteria isolated from saline-alkali soil.</title>
        <authorList>
            <person name="Wu P."/>
            <person name="Ren H."/>
            <person name="Mei Y."/>
            <person name="Liang Y."/>
            <person name="Chen Z."/>
        </authorList>
    </citation>
    <scope>NUCLEOTIDE SEQUENCE [LARGE SCALE GENOMIC DNA]</scope>
    <source>
        <strain evidence="1 2">FJxs</strain>
    </source>
</reference>
<dbReference type="EMBL" id="JACVDC010000092">
    <property type="protein sequence ID" value="MBC9798158.1"/>
    <property type="molecule type" value="Genomic_DNA"/>
</dbReference>
<comment type="caution">
    <text evidence="1">The sequence shown here is derived from an EMBL/GenBank/DDBJ whole genome shotgun (WGS) entry which is preliminary data.</text>
</comment>
<dbReference type="AlphaFoldDB" id="A0A926Q421"/>
<keyword evidence="2" id="KW-1185">Reference proteome</keyword>
<name>A0A926Q421_9FLAO</name>
<evidence type="ECO:0000313" key="2">
    <source>
        <dbReference type="Proteomes" id="UP000653730"/>
    </source>
</evidence>
<evidence type="ECO:0000313" key="1">
    <source>
        <dbReference type="EMBL" id="MBC9798158.1"/>
    </source>
</evidence>
<sequence length="270" mass="29974">MASFKYIFLFVVLAGLTSCEDTVNVDLDTAEPRLVIDAGIGWVKGTDGSRQTVKLSTTTDYYTSEIPPVSNAVVSITNSDGTRFDFKETPGTGIYVCTNFIPVIGETYELTVTVDEQTYTASEQLISVPGITRIEQDNETGFGGDEIEVTFYYQDNAEEDNHYMARFDADVLVNPEYDIDSDKFTQGNEMFDSFSHEDLEAGDSIDISLSGISERFDNYMSLILEAEESGPFGTPPANIRGNIINTTAEENFAYGYFRLSEVDKTLYVVE</sequence>
<dbReference type="Pfam" id="PF14054">
    <property type="entry name" value="DUF4249"/>
    <property type="match status" value="1"/>
</dbReference>
<protein>
    <submittedName>
        <fullName evidence="1">DUF4249 domain-containing protein</fullName>
    </submittedName>
</protein>